<protein>
    <submittedName>
        <fullName evidence="3">Uncharacterized protein</fullName>
    </submittedName>
</protein>
<evidence type="ECO:0000313" key="3">
    <source>
        <dbReference type="EMBL" id="CEK47599.1"/>
    </source>
</evidence>
<sequence length="72" mass="7559">MSSGSSTFQRFTMCYKRSGQFLVLVVVLLCAVTDSVNTTTVSQGGVTATTSTHISNTSYKDSTTTVPDGTSP</sequence>
<proteinExistence type="predicted"/>
<accession>A0A0B6XUL4</accession>
<feature type="chain" id="PRO_5002123432" evidence="2">
    <location>
        <begin position="39"/>
        <end position="72"/>
    </location>
</feature>
<feature type="signal peptide" evidence="2">
    <location>
        <begin position="1"/>
        <end position="38"/>
    </location>
</feature>
<feature type="non-terminal residue" evidence="3">
    <location>
        <position position="72"/>
    </location>
</feature>
<evidence type="ECO:0000256" key="1">
    <source>
        <dbReference type="SAM" id="MobiDB-lite"/>
    </source>
</evidence>
<reference evidence="3" key="1">
    <citation type="submission" date="2014-12" db="EMBL/GenBank/DDBJ databases">
        <title>Insight into the proteome of Arion vulgaris.</title>
        <authorList>
            <person name="Aradska J."/>
            <person name="Bulat T."/>
            <person name="Smidak R."/>
            <person name="Sarate P."/>
            <person name="Gangsoo J."/>
            <person name="Sialana F."/>
            <person name="Bilban M."/>
            <person name="Lubec G."/>
        </authorList>
    </citation>
    <scope>NUCLEOTIDE SEQUENCE</scope>
    <source>
        <tissue evidence="3">Skin</tissue>
    </source>
</reference>
<evidence type="ECO:0000256" key="2">
    <source>
        <dbReference type="SAM" id="SignalP"/>
    </source>
</evidence>
<gene>
    <name evidence="3" type="primary">ORF1722</name>
</gene>
<name>A0A0B6XUL4_9EUPU</name>
<dbReference type="AlphaFoldDB" id="A0A0B6XUL4"/>
<organism evidence="3">
    <name type="scientific">Arion vulgaris</name>
    <dbReference type="NCBI Taxonomy" id="1028688"/>
    <lineage>
        <taxon>Eukaryota</taxon>
        <taxon>Metazoa</taxon>
        <taxon>Spiralia</taxon>
        <taxon>Lophotrochozoa</taxon>
        <taxon>Mollusca</taxon>
        <taxon>Gastropoda</taxon>
        <taxon>Heterobranchia</taxon>
        <taxon>Euthyneura</taxon>
        <taxon>Panpulmonata</taxon>
        <taxon>Eupulmonata</taxon>
        <taxon>Stylommatophora</taxon>
        <taxon>Helicina</taxon>
        <taxon>Arionoidea</taxon>
        <taxon>Arionidae</taxon>
        <taxon>Arion</taxon>
    </lineage>
</organism>
<dbReference type="EMBL" id="HACG01000734">
    <property type="protein sequence ID" value="CEK47599.1"/>
    <property type="molecule type" value="Transcribed_RNA"/>
</dbReference>
<keyword evidence="2" id="KW-0732">Signal</keyword>
<feature type="region of interest" description="Disordered" evidence="1">
    <location>
        <begin position="41"/>
        <end position="72"/>
    </location>
</feature>